<name>U5VX65_9ACTN</name>
<dbReference type="SUPFAM" id="SSF47336">
    <property type="entry name" value="ACP-like"/>
    <property type="match status" value="1"/>
</dbReference>
<dbReference type="InterPro" id="IPR009081">
    <property type="entry name" value="PP-bd_ACP"/>
</dbReference>
<dbReference type="PATRIC" id="fig|1246995.3.peg.3235"/>
<dbReference type="KEGG" id="afs:AFR_15935"/>
<dbReference type="STRING" id="1246995.AFR_15935"/>
<feature type="domain" description="Carrier" evidence="1">
    <location>
        <begin position="14"/>
        <end position="94"/>
    </location>
</feature>
<dbReference type="eggNOG" id="COG0236">
    <property type="taxonomic scope" value="Bacteria"/>
</dbReference>
<proteinExistence type="predicted"/>
<dbReference type="HOGENOM" id="CLU_108696_8_1_11"/>
<dbReference type="AlphaFoldDB" id="U5VX65"/>
<dbReference type="Proteomes" id="UP000017746">
    <property type="component" value="Chromosome"/>
</dbReference>
<dbReference type="PROSITE" id="PS50075">
    <property type="entry name" value="CARRIER"/>
    <property type="match status" value="1"/>
</dbReference>
<keyword evidence="3" id="KW-1185">Reference proteome</keyword>
<reference evidence="2 3" key="1">
    <citation type="journal article" date="2014" name="J. Biotechnol.">
        <title>Complete genome sequence of the actinobacterium Actinoplanes friuliensis HAG 010964, producer of the lipopeptide antibiotic friulimycin.</title>
        <authorList>
            <person name="Ruckert C."/>
            <person name="Szczepanowski R."/>
            <person name="Albersmeier A."/>
            <person name="Goesmann A."/>
            <person name="Fischer N."/>
            <person name="Steinkamper A."/>
            <person name="Puhler A."/>
            <person name="Biener R."/>
            <person name="Schwartz D."/>
            <person name="Kalinowski J."/>
        </authorList>
    </citation>
    <scope>NUCLEOTIDE SEQUENCE [LARGE SCALE GENOMIC DNA]</scope>
    <source>
        <strain evidence="2 3">DSM 7358</strain>
    </source>
</reference>
<dbReference type="InterPro" id="IPR036736">
    <property type="entry name" value="ACP-like_sf"/>
</dbReference>
<dbReference type="EMBL" id="CP006272">
    <property type="protein sequence ID" value="AGZ41469.1"/>
    <property type="molecule type" value="Genomic_DNA"/>
</dbReference>
<dbReference type="RefSeq" id="WP_023361528.1">
    <property type="nucleotide sequence ID" value="NC_022657.1"/>
</dbReference>
<accession>U5VX65</accession>
<evidence type="ECO:0000313" key="2">
    <source>
        <dbReference type="EMBL" id="AGZ41469.1"/>
    </source>
</evidence>
<organism evidence="2 3">
    <name type="scientific">Actinoplanes friuliensis DSM 7358</name>
    <dbReference type="NCBI Taxonomy" id="1246995"/>
    <lineage>
        <taxon>Bacteria</taxon>
        <taxon>Bacillati</taxon>
        <taxon>Actinomycetota</taxon>
        <taxon>Actinomycetes</taxon>
        <taxon>Micromonosporales</taxon>
        <taxon>Micromonosporaceae</taxon>
        <taxon>Actinoplanes</taxon>
    </lineage>
</organism>
<dbReference type="Pfam" id="PF00550">
    <property type="entry name" value="PP-binding"/>
    <property type="match status" value="1"/>
</dbReference>
<gene>
    <name evidence="2" type="ORF">AFR_15935</name>
</gene>
<protein>
    <recommendedName>
        <fullName evidence="1">Carrier domain-containing protein</fullName>
    </recommendedName>
</protein>
<sequence length="95" mass="10075">MNPTVSGGKPMDLTTTTQDVKAVLVSVLGIEDRAATIDAATPLLDSLPELDSMAVLELVAALEQRFGVTIDDDEVTAEVFDTLGSLTTLVEDKLR</sequence>
<dbReference type="Gene3D" id="1.10.1200.10">
    <property type="entry name" value="ACP-like"/>
    <property type="match status" value="1"/>
</dbReference>
<evidence type="ECO:0000313" key="3">
    <source>
        <dbReference type="Proteomes" id="UP000017746"/>
    </source>
</evidence>
<evidence type="ECO:0000259" key="1">
    <source>
        <dbReference type="PROSITE" id="PS50075"/>
    </source>
</evidence>